<gene>
    <name evidence="2" type="ORF">JKP88DRAFT_276022</name>
</gene>
<keyword evidence="3" id="KW-1185">Reference proteome</keyword>
<evidence type="ECO:0000313" key="2">
    <source>
        <dbReference type="EMBL" id="KAG5188060.1"/>
    </source>
</evidence>
<sequence length="109" mass="10831">MDRELGVTATAAAVLAMAARTTDMGAARRGGGSAAAAPLAHARAEATRPDNIQSHETAAAAAETAAAVAVAAAALPAYSIGCCALPSDLTQSGKRQVFTCSPTTALRRH</sequence>
<dbReference type="AlphaFoldDB" id="A0A835ZAY1"/>
<dbReference type="EMBL" id="JAFCMP010000079">
    <property type="protein sequence ID" value="KAG5188060.1"/>
    <property type="molecule type" value="Genomic_DNA"/>
</dbReference>
<evidence type="ECO:0000313" key="3">
    <source>
        <dbReference type="Proteomes" id="UP000664859"/>
    </source>
</evidence>
<accession>A0A835ZAY1</accession>
<name>A0A835ZAY1_9STRA</name>
<reference evidence="2" key="1">
    <citation type="submission" date="2021-02" db="EMBL/GenBank/DDBJ databases">
        <title>First Annotated Genome of the Yellow-green Alga Tribonema minus.</title>
        <authorList>
            <person name="Mahan K.M."/>
        </authorList>
    </citation>
    <scope>NUCLEOTIDE SEQUENCE</scope>
    <source>
        <strain evidence="2">UTEX B ZZ1240</strain>
    </source>
</reference>
<comment type="caution">
    <text evidence="2">The sequence shown here is derived from an EMBL/GenBank/DDBJ whole genome shotgun (WGS) entry which is preliminary data.</text>
</comment>
<protein>
    <submittedName>
        <fullName evidence="2">Uncharacterized protein</fullName>
    </submittedName>
</protein>
<dbReference type="Proteomes" id="UP000664859">
    <property type="component" value="Unassembled WGS sequence"/>
</dbReference>
<organism evidence="2 3">
    <name type="scientific">Tribonema minus</name>
    <dbReference type="NCBI Taxonomy" id="303371"/>
    <lineage>
        <taxon>Eukaryota</taxon>
        <taxon>Sar</taxon>
        <taxon>Stramenopiles</taxon>
        <taxon>Ochrophyta</taxon>
        <taxon>PX clade</taxon>
        <taxon>Xanthophyceae</taxon>
        <taxon>Tribonematales</taxon>
        <taxon>Tribonemataceae</taxon>
        <taxon>Tribonema</taxon>
    </lineage>
</organism>
<feature type="region of interest" description="Disordered" evidence="1">
    <location>
        <begin position="26"/>
        <end position="55"/>
    </location>
</feature>
<proteinExistence type="predicted"/>
<evidence type="ECO:0000256" key="1">
    <source>
        <dbReference type="SAM" id="MobiDB-lite"/>
    </source>
</evidence>